<evidence type="ECO:0000313" key="1">
    <source>
        <dbReference type="EMBL" id="NNH68567.1"/>
    </source>
</evidence>
<organism evidence="1 2">
    <name type="scientific">Nocardia uniformis</name>
    <dbReference type="NCBI Taxonomy" id="53432"/>
    <lineage>
        <taxon>Bacteria</taxon>
        <taxon>Bacillati</taxon>
        <taxon>Actinomycetota</taxon>
        <taxon>Actinomycetes</taxon>
        <taxon>Mycobacteriales</taxon>
        <taxon>Nocardiaceae</taxon>
        <taxon>Nocardia</taxon>
    </lineage>
</organism>
<gene>
    <name evidence="1" type="ORF">HLB23_01495</name>
</gene>
<proteinExistence type="predicted"/>
<dbReference type="EMBL" id="JABELX010000001">
    <property type="protein sequence ID" value="NNH68567.1"/>
    <property type="molecule type" value="Genomic_DNA"/>
</dbReference>
<evidence type="ECO:0000313" key="2">
    <source>
        <dbReference type="Proteomes" id="UP000586827"/>
    </source>
</evidence>
<keyword evidence="2" id="KW-1185">Reference proteome</keyword>
<dbReference type="AlphaFoldDB" id="A0A849BY16"/>
<protein>
    <submittedName>
        <fullName evidence="1">Uncharacterized protein</fullName>
    </submittedName>
</protein>
<dbReference type="RefSeq" id="WP_169815045.1">
    <property type="nucleotide sequence ID" value="NZ_JABELX010000001.1"/>
</dbReference>
<dbReference type="Proteomes" id="UP000586827">
    <property type="component" value="Unassembled WGS sequence"/>
</dbReference>
<reference evidence="1 2" key="1">
    <citation type="submission" date="2020-05" db="EMBL/GenBank/DDBJ databases">
        <title>MicrobeNet Type strains.</title>
        <authorList>
            <person name="Nicholson A.C."/>
        </authorList>
    </citation>
    <scope>NUCLEOTIDE SEQUENCE [LARGE SCALE GENOMIC DNA]</scope>
    <source>
        <strain evidence="1 2">JCM 3224</strain>
    </source>
</reference>
<sequence>MAGQPFAPMLGENFDLGACSVVDRNLVLEKQLRQDPQPGFLMAGFAAVAKVLGGLG</sequence>
<comment type="caution">
    <text evidence="1">The sequence shown here is derived from an EMBL/GenBank/DDBJ whole genome shotgun (WGS) entry which is preliminary data.</text>
</comment>
<name>A0A849BY16_9NOCA</name>
<accession>A0A849BY16</accession>